<proteinExistence type="predicted"/>
<accession>A0AAN5C9R2</accession>
<reference evidence="2" key="1">
    <citation type="submission" date="2022-10" db="EMBL/GenBank/DDBJ databases">
        <title>Genome assembly of Pristionchus species.</title>
        <authorList>
            <person name="Yoshida K."/>
            <person name="Sommer R.J."/>
        </authorList>
    </citation>
    <scope>NUCLEOTIDE SEQUENCE [LARGE SCALE GENOMIC DNA]</scope>
    <source>
        <strain evidence="2">RS5460</strain>
    </source>
</reference>
<dbReference type="EMBL" id="BTRK01000002">
    <property type="protein sequence ID" value="GMR35057.1"/>
    <property type="molecule type" value="Genomic_DNA"/>
</dbReference>
<organism evidence="1 2">
    <name type="scientific">Pristionchus mayeri</name>
    <dbReference type="NCBI Taxonomy" id="1317129"/>
    <lineage>
        <taxon>Eukaryota</taxon>
        <taxon>Metazoa</taxon>
        <taxon>Ecdysozoa</taxon>
        <taxon>Nematoda</taxon>
        <taxon>Chromadorea</taxon>
        <taxon>Rhabditida</taxon>
        <taxon>Rhabditina</taxon>
        <taxon>Diplogasteromorpha</taxon>
        <taxon>Diplogasteroidea</taxon>
        <taxon>Neodiplogasteridae</taxon>
        <taxon>Pristionchus</taxon>
    </lineage>
</organism>
<feature type="non-terminal residue" evidence="1">
    <location>
        <position position="1"/>
    </location>
</feature>
<comment type="caution">
    <text evidence="1">The sequence shown here is derived from an EMBL/GenBank/DDBJ whole genome shotgun (WGS) entry which is preliminary data.</text>
</comment>
<keyword evidence="2" id="KW-1185">Reference proteome</keyword>
<evidence type="ECO:0000313" key="1">
    <source>
        <dbReference type="EMBL" id="GMR35057.1"/>
    </source>
</evidence>
<evidence type="ECO:0000313" key="2">
    <source>
        <dbReference type="Proteomes" id="UP001328107"/>
    </source>
</evidence>
<name>A0AAN5C9R2_9BILA</name>
<gene>
    <name evidence="1" type="ORF">PMAYCL1PPCAC_05252</name>
</gene>
<protein>
    <submittedName>
        <fullName evidence="1">Uncharacterized protein</fullName>
    </submittedName>
</protein>
<dbReference type="Proteomes" id="UP001328107">
    <property type="component" value="Unassembled WGS sequence"/>
</dbReference>
<feature type="non-terminal residue" evidence="1">
    <location>
        <position position="76"/>
    </location>
</feature>
<dbReference type="AlphaFoldDB" id="A0AAN5C9R2"/>
<sequence>RMKLCIRSTDEQNSPIIVSRQFTETLIKYEYLLSVSRHLNQSEVVDIDNPDLKYSQAWDGHVLTFEDHKVTFRTYI</sequence>